<sequence length="196" mass="22558">MSFPREVTIIDNLVDSIRYHYGKVVEFDSLLVIARNDLETKNIPYDPNGLVFFGTGDPTVGESVTSHHITKSQYVFNISREGPNIVWARSAAIICIFESWEHVARNAIAKYMNRERTKITRPVWGDLRNLRNACAHGDRKLRKQLEVFDFFDVGNVVDFSGEQFEIVTNCLLADCEEMALDIFGVYRKYPFKQTLI</sequence>
<dbReference type="OrthoDB" id="9255548at2"/>
<dbReference type="RefSeq" id="WP_139201513.1">
    <property type="nucleotide sequence ID" value="NZ_FOCE01000001.1"/>
</dbReference>
<organism evidence="1 2">
    <name type="scientific">Gemmobacter aquatilis</name>
    <dbReference type="NCBI Taxonomy" id="933059"/>
    <lineage>
        <taxon>Bacteria</taxon>
        <taxon>Pseudomonadati</taxon>
        <taxon>Pseudomonadota</taxon>
        <taxon>Alphaproteobacteria</taxon>
        <taxon>Rhodobacterales</taxon>
        <taxon>Paracoccaceae</taxon>
        <taxon>Gemmobacter</taxon>
    </lineage>
</organism>
<evidence type="ECO:0000313" key="2">
    <source>
        <dbReference type="Proteomes" id="UP000198761"/>
    </source>
</evidence>
<name>A0A1H7ZFC7_9RHOB</name>
<dbReference type="AlphaFoldDB" id="A0A1H7ZFC7"/>
<protein>
    <submittedName>
        <fullName evidence="1">Uncharacterized protein</fullName>
    </submittedName>
</protein>
<evidence type="ECO:0000313" key="1">
    <source>
        <dbReference type="EMBL" id="SEM56951.1"/>
    </source>
</evidence>
<dbReference type="STRING" id="933059.SAMN04488103_101506"/>
<keyword evidence="2" id="KW-1185">Reference proteome</keyword>
<reference evidence="1 2" key="1">
    <citation type="submission" date="2016-10" db="EMBL/GenBank/DDBJ databases">
        <authorList>
            <person name="de Groot N.N."/>
        </authorList>
    </citation>
    <scope>NUCLEOTIDE SEQUENCE [LARGE SCALE GENOMIC DNA]</scope>
    <source>
        <strain evidence="1 2">DSM 3857</strain>
    </source>
</reference>
<dbReference type="Proteomes" id="UP000198761">
    <property type="component" value="Unassembled WGS sequence"/>
</dbReference>
<accession>A0A1H7ZFC7</accession>
<dbReference type="EMBL" id="FOCE01000001">
    <property type="protein sequence ID" value="SEM56951.1"/>
    <property type="molecule type" value="Genomic_DNA"/>
</dbReference>
<proteinExistence type="predicted"/>
<gene>
    <name evidence="1" type="ORF">SAMN04488103_101506</name>
</gene>